<sequence length="50" mass="5966">MMNEMRKEYSEWTPVHFNLNAFSSKAMIKKCTAGLLTRFSDRRLPNCFYT</sequence>
<gene>
    <name evidence="1" type="ORF">EVA_22640</name>
</gene>
<name>J9FPE2_9ZZZZ</name>
<accession>J9FPE2</accession>
<comment type="caution">
    <text evidence="1">The sequence shown here is derived from an EMBL/GenBank/DDBJ whole genome shotgun (WGS) entry which is preliminary data.</text>
</comment>
<proteinExistence type="predicted"/>
<evidence type="ECO:0000313" key="1">
    <source>
        <dbReference type="EMBL" id="EJW89254.1"/>
    </source>
</evidence>
<organism evidence="1">
    <name type="scientific">gut metagenome</name>
    <dbReference type="NCBI Taxonomy" id="749906"/>
    <lineage>
        <taxon>unclassified sequences</taxon>
        <taxon>metagenomes</taxon>
        <taxon>organismal metagenomes</taxon>
    </lineage>
</organism>
<protein>
    <submittedName>
        <fullName evidence="1">Uncharacterized protein</fullName>
    </submittedName>
</protein>
<dbReference type="EMBL" id="AMCI01009600">
    <property type="protein sequence ID" value="EJW89254.1"/>
    <property type="molecule type" value="Genomic_DNA"/>
</dbReference>
<reference evidence="1" key="1">
    <citation type="journal article" date="2012" name="PLoS ONE">
        <title>Gene sets for utilization of primary and secondary nutrition supplies in the distal gut of endangered iberian lynx.</title>
        <authorList>
            <person name="Alcaide M."/>
            <person name="Messina E."/>
            <person name="Richter M."/>
            <person name="Bargiela R."/>
            <person name="Peplies J."/>
            <person name="Huws S.A."/>
            <person name="Newbold C.J."/>
            <person name="Golyshin P.N."/>
            <person name="Simon M.A."/>
            <person name="Lopez G."/>
            <person name="Yakimov M.M."/>
            <person name="Ferrer M."/>
        </authorList>
    </citation>
    <scope>NUCLEOTIDE SEQUENCE</scope>
</reference>
<dbReference type="AlphaFoldDB" id="J9FPE2"/>